<evidence type="ECO:0000256" key="2">
    <source>
        <dbReference type="ARBA" id="ARBA00010617"/>
    </source>
</evidence>
<dbReference type="OrthoDB" id="9801155at2"/>
<evidence type="ECO:0000256" key="3">
    <source>
        <dbReference type="ARBA" id="ARBA00022617"/>
    </source>
</evidence>
<dbReference type="InterPro" id="IPR002397">
    <property type="entry name" value="Cyt_P450_B"/>
</dbReference>
<dbReference type="SUPFAM" id="SSF48264">
    <property type="entry name" value="Cytochrome P450"/>
    <property type="match status" value="1"/>
</dbReference>
<proteinExistence type="inferred from homology"/>
<dbReference type="RefSeq" id="WP_106770603.1">
    <property type="nucleotide sequence ID" value="NZ_PXYK01000002.1"/>
</dbReference>
<comment type="function">
    <text evidence="8">Cytochromes P450 are a group of heme-thiolate monooxygenases. They oxidize a variety of structurally unrelated compounds, including steroids, fatty acids, and xenobiotics.</text>
</comment>
<reference evidence="10 11" key="1">
    <citation type="submission" date="2018-03" db="EMBL/GenBank/DDBJ databases">
        <title>The draft genome of Mesorhizobium sp. 6GN-30.</title>
        <authorList>
            <person name="Liu L."/>
            <person name="Li L."/>
            <person name="Wang T."/>
            <person name="Zhang X."/>
            <person name="Liang L."/>
        </authorList>
    </citation>
    <scope>NUCLEOTIDE SEQUENCE [LARGE SCALE GENOMIC DNA]</scope>
    <source>
        <strain evidence="10 11">6GN30</strain>
    </source>
</reference>
<dbReference type="Pfam" id="PF00067">
    <property type="entry name" value="p450"/>
    <property type="match status" value="1"/>
</dbReference>
<keyword evidence="6 9" id="KW-0408">Iron</keyword>
<gene>
    <name evidence="10" type="ORF">C7I84_02650</name>
</gene>
<evidence type="ECO:0000313" key="11">
    <source>
        <dbReference type="Proteomes" id="UP000241229"/>
    </source>
</evidence>
<dbReference type="PANTHER" id="PTHR46696:SF1">
    <property type="entry name" value="CYTOCHROME P450 YJIB-RELATED"/>
    <property type="match status" value="1"/>
</dbReference>
<keyword evidence="7 9" id="KW-0503">Monooxygenase</keyword>
<dbReference type="PANTHER" id="PTHR46696">
    <property type="entry name" value="P450, PUTATIVE (EUROFUNG)-RELATED"/>
    <property type="match status" value="1"/>
</dbReference>
<comment type="caution">
    <text evidence="10">The sequence shown here is derived from an EMBL/GenBank/DDBJ whole genome shotgun (WGS) entry which is preliminary data.</text>
</comment>
<protein>
    <submittedName>
        <fullName evidence="10">Cytochrome P450</fullName>
    </submittedName>
</protein>
<evidence type="ECO:0000256" key="7">
    <source>
        <dbReference type="ARBA" id="ARBA00023033"/>
    </source>
</evidence>
<accession>A0A2P7SS03</accession>
<evidence type="ECO:0000256" key="8">
    <source>
        <dbReference type="ARBA" id="ARBA00043906"/>
    </source>
</evidence>
<keyword evidence="3 9" id="KW-0349">Heme</keyword>
<dbReference type="InterPro" id="IPR036396">
    <property type="entry name" value="Cyt_P450_sf"/>
</dbReference>
<evidence type="ECO:0000256" key="6">
    <source>
        <dbReference type="ARBA" id="ARBA00023004"/>
    </source>
</evidence>
<sequence length="422" mass="47336">MSDLAKIWDIPAASCPMGSVGRRYKPFDHAEMHATLALARAEEPVFYSPDLDHWVVTRYADVLAILRDPERFSAANANTPISPVPPEALKILSDGGYALEGIQVNCDPPRHTRIRNLAAQVLNMKRFAGMEDDIRRLVVADVERLRGRGRVDLLQEFTHELPAKVIFRLLGIPEEDAQQVKAWSTNRLLLSFSRPSREQQIDAARNLLKFWHYCVDLVARRIREPRDDFASELLRLRGGDDAVLTINEINSAAFGLLFAGHETTTSQATNTIDALLADRRQWEAISADPGLIPNAVEEGLRLFGAVVNWRRRTRCDVTIGGTTIPAGSNVMISFTSANRDDAQFADADRLDLTRPNSRRHLTFGNGIHVCLGAPLARLEIRVMLEELARRFPGMRRVEDMPVRYAPAFAFRAPQSLWVDLDG</sequence>
<dbReference type="Gene3D" id="1.10.630.10">
    <property type="entry name" value="Cytochrome P450"/>
    <property type="match status" value="1"/>
</dbReference>
<comment type="cofactor">
    <cofactor evidence="1">
        <name>heme</name>
        <dbReference type="ChEBI" id="CHEBI:30413"/>
    </cofactor>
</comment>
<dbReference type="GO" id="GO:0016705">
    <property type="term" value="F:oxidoreductase activity, acting on paired donors, with incorporation or reduction of molecular oxygen"/>
    <property type="evidence" value="ECO:0007669"/>
    <property type="project" value="InterPro"/>
</dbReference>
<keyword evidence="4 9" id="KW-0479">Metal-binding</keyword>
<dbReference type="Proteomes" id="UP000241229">
    <property type="component" value="Unassembled WGS sequence"/>
</dbReference>
<dbReference type="PRINTS" id="PR00359">
    <property type="entry name" value="BP450"/>
</dbReference>
<evidence type="ECO:0000256" key="9">
    <source>
        <dbReference type="RuleBase" id="RU000461"/>
    </source>
</evidence>
<dbReference type="FunFam" id="1.10.630.10:FF:000018">
    <property type="entry name" value="Cytochrome P450 monooxygenase"/>
    <property type="match status" value="1"/>
</dbReference>
<dbReference type="AlphaFoldDB" id="A0A2P7SS03"/>
<name>A0A2P7SS03_9HYPH</name>
<keyword evidence="11" id="KW-1185">Reference proteome</keyword>
<keyword evidence="5 9" id="KW-0560">Oxidoreductase</keyword>
<dbReference type="EMBL" id="PXYK01000002">
    <property type="protein sequence ID" value="PSJ65263.1"/>
    <property type="molecule type" value="Genomic_DNA"/>
</dbReference>
<comment type="similarity">
    <text evidence="2 9">Belongs to the cytochrome P450 family.</text>
</comment>
<evidence type="ECO:0000256" key="1">
    <source>
        <dbReference type="ARBA" id="ARBA00001971"/>
    </source>
</evidence>
<dbReference type="InterPro" id="IPR017972">
    <property type="entry name" value="Cyt_P450_CS"/>
</dbReference>
<dbReference type="GO" id="GO:0004497">
    <property type="term" value="F:monooxygenase activity"/>
    <property type="evidence" value="ECO:0007669"/>
    <property type="project" value="UniProtKB-KW"/>
</dbReference>
<dbReference type="CDD" id="cd11078">
    <property type="entry name" value="CYP130-like"/>
    <property type="match status" value="1"/>
</dbReference>
<dbReference type="PROSITE" id="PS00086">
    <property type="entry name" value="CYTOCHROME_P450"/>
    <property type="match status" value="1"/>
</dbReference>
<dbReference type="InterPro" id="IPR001128">
    <property type="entry name" value="Cyt_P450"/>
</dbReference>
<evidence type="ECO:0000256" key="5">
    <source>
        <dbReference type="ARBA" id="ARBA00023002"/>
    </source>
</evidence>
<organism evidence="10 11">
    <name type="scientific">Kumtagia ephedrae</name>
    <dbReference type="NCBI Taxonomy" id="2116701"/>
    <lineage>
        <taxon>Bacteria</taxon>
        <taxon>Pseudomonadati</taxon>
        <taxon>Pseudomonadota</taxon>
        <taxon>Alphaproteobacteria</taxon>
        <taxon>Hyphomicrobiales</taxon>
        <taxon>Phyllobacteriaceae</taxon>
        <taxon>Kumtagia</taxon>
    </lineage>
</organism>
<dbReference type="GO" id="GO:0005506">
    <property type="term" value="F:iron ion binding"/>
    <property type="evidence" value="ECO:0007669"/>
    <property type="project" value="InterPro"/>
</dbReference>
<evidence type="ECO:0000313" key="10">
    <source>
        <dbReference type="EMBL" id="PSJ65263.1"/>
    </source>
</evidence>
<evidence type="ECO:0000256" key="4">
    <source>
        <dbReference type="ARBA" id="ARBA00022723"/>
    </source>
</evidence>
<dbReference type="GO" id="GO:0020037">
    <property type="term" value="F:heme binding"/>
    <property type="evidence" value="ECO:0007669"/>
    <property type="project" value="InterPro"/>
</dbReference>